<reference evidence="4 5" key="1">
    <citation type="submission" date="2017-10" db="EMBL/GenBank/DDBJ databases">
        <title>Sequencing the genomes of 1000 actinobacteria strains.</title>
        <authorList>
            <person name="Klenk H.-P."/>
        </authorList>
    </citation>
    <scope>NUCLEOTIDE SEQUENCE [LARGE SCALE GENOMIC DNA]</scope>
    <source>
        <strain evidence="4 5">DSM 21574</strain>
    </source>
</reference>
<protein>
    <submittedName>
        <fullName evidence="4">Ribosomal protein S18 acetylase RimI-like enzyme</fullName>
    </submittedName>
</protein>
<dbReference type="Pfam" id="PF00583">
    <property type="entry name" value="Acetyltransf_1"/>
    <property type="match status" value="1"/>
</dbReference>
<evidence type="ECO:0000313" key="5">
    <source>
        <dbReference type="Proteomes" id="UP000221394"/>
    </source>
</evidence>
<dbReference type="EMBL" id="PDJH01000001">
    <property type="protein sequence ID" value="PFG36974.1"/>
    <property type="molecule type" value="Genomic_DNA"/>
</dbReference>
<organism evidence="4 5">
    <name type="scientific">Flavimobilis soli</name>
    <dbReference type="NCBI Taxonomy" id="442709"/>
    <lineage>
        <taxon>Bacteria</taxon>
        <taxon>Bacillati</taxon>
        <taxon>Actinomycetota</taxon>
        <taxon>Actinomycetes</taxon>
        <taxon>Micrococcales</taxon>
        <taxon>Jonesiaceae</taxon>
        <taxon>Flavimobilis</taxon>
    </lineage>
</organism>
<dbReference type="PANTHER" id="PTHR43877">
    <property type="entry name" value="AMINOALKYLPHOSPHONATE N-ACETYLTRANSFERASE-RELATED-RELATED"/>
    <property type="match status" value="1"/>
</dbReference>
<dbReference type="InterPro" id="IPR000182">
    <property type="entry name" value="GNAT_dom"/>
</dbReference>
<keyword evidence="4" id="KW-0687">Ribonucleoprotein</keyword>
<accession>A0A2A9EDH9</accession>
<proteinExistence type="predicted"/>
<dbReference type="PANTHER" id="PTHR43877:SF2">
    <property type="entry name" value="AMINOALKYLPHOSPHONATE N-ACETYLTRANSFERASE-RELATED"/>
    <property type="match status" value="1"/>
</dbReference>
<evidence type="ECO:0000256" key="1">
    <source>
        <dbReference type="ARBA" id="ARBA00022679"/>
    </source>
</evidence>
<dbReference type="OrthoDB" id="5243635at2"/>
<gene>
    <name evidence="4" type="ORF">ATL41_1718</name>
</gene>
<name>A0A2A9EDH9_9MICO</name>
<dbReference type="GO" id="GO:0005840">
    <property type="term" value="C:ribosome"/>
    <property type="evidence" value="ECO:0007669"/>
    <property type="project" value="UniProtKB-KW"/>
</dbReference>
<comment type="caution">
    <text evidence="4">The sequence shown here is derived from an EMBL/GenBank/DDBJ whole genome shotgun (WGS) entry which is preliminary data.</text>
</comment>
<keyword evidence="1" id="KW-0808">Transferase</keyword>
<feature type="domain" description="N-acetyltransferase" evidence="3">
    <location>
        <begin position="9"/>
        <end position="166"/>
    </location>
</feature>
<dbReference type="SUPFAM" id="SSF55729">
    <property type="entry name" value="Acyl-CoA N-acyltransferases (Nat)"/>
    <property type="match status" value="1"/>
</dbReference>
<keyword evidence="2" id="KW-0012">Acyltransferase</keyword>
<evidence type="ECO:0000259" key="3">
    <source>
        <dbReference type="PROSITE" id="PS51186"/>
    </source>
</evidence>
<dbReference type="InterPro" id="IPR050832">
    <property type="entry name" value="Bact_Acetyltransf"/>
</dbReference>
<evidence type="ECO:0000313" key="4">
    <source>
        <dbReference type="EMBL" id="PFG36974.1"/>
    </source>
</evidence>
<dbReference type="CDD" id="cd04301">
    <property type="entry name" value="NAT_SF"/>
    <property type="match status" value="1"/>
</dbReference>
<dbReference type="Gene3D" id="3.40.630.30">
    <property type="match status" value="1"/>
</dbReference>
<dbReference type="GO" id="GO:0016747">
    <property type="term" value="F:acyltransferase activity, transferring groups other than amino-acyl groups"/>
    <property type="evidence" value="ECO:0007669"/>
    <property type="project" value="InterPro"/>
</dbReference>
<keyword evidence="4" id="KW-0689">Ribosomal protein</keyword>
<dbReference type="RefSeq" id="WP_098458088.1">
    <property type="nucleotide sequence ID" value="NZ_PDJH01000001.1"/>
</dbReference>
<dbReference type="InterPro" id="IPR016181">
    <property type="entry name" value="Acyl_CoA_acyltransferase"/>
</dbReference>
<keyword evidence="5" id="KW-1185">Reference proteome</keyword>
<dbReference type="PROSITE" id="PS51186">
    <property type="entry name" value="GNAT"/>
    <property type="match status" value="1"/>
</dbReference>
<dbReference type="Proteomes" id="UP000221394">
    <property type="component" value="Unassembled WGS sequence"/>
</dbReference>
<dbReference type="AlphaFoldDB" id="A0A2A9EDH9"/>
<evidence type="ECO:0000256" key="2">
    <source>
        <dbReference type="ARBA" id="ARBA00023315"/>
    </source>
</evidence>
<sequence length="166" mass="18522">MTDVPDRTPHVRRARLEDAPVLAVVHVQAWRETYPGLLSDELLANLSVPEHEAMWREILTGPDAEGAWLAEVSGDVVGFTLARTPQDDEAPRPLELGMMYVLDAVKGAGVADALVMAALGDEPAYLWVARDNPRARRFYARHRFVADGAEKTIAHWDDILDIRMVR</sequence>